<feature type="region of interest" description="Disordered" evidence="1">
    <location>
        <begin position="1"/>
        <end position="21"/>
    </location>
</feature>
<dbReference type="EMBL" id="HBUE01076713">
    <property type="protein sequence ID" value="CAG6475486.1"/>
    <property type="molecule type" value="Transcribed_RNA"/>
</dbReference>
<feature type="compositionally biased region" description="Polar residues" evidence="1">
    <location>
        <begin position="9"/>
        <end position="21"/>
    </location>
</feature>
<accession>A0A8D8BL46</accession>
<dbReference type="EMBL" id="HBUE01076712">
    <property type="protein sequence ID" value="CAG6475483.1"/>
    <property type="molecule type" value="Transcribed_RNA"/>
</dbReference>
<dbReference type="AlphaFoldDB" id="A0A8D8BL46"/>
<protein>
    <submittedName>
        <fullName evidence="2">(northern house mosquito) hypothetical protein</fullName>
    </submittedName>
</protein>
<dbReference type="EMBL" id="HBUE01076711">
    <property type="protein sequence ID" value="CAG6475480.1"/>
    <property type="molecule type" value="Transcribed_RNA"/>
</dbReference>
<evidence type="ECO:0000313" key="2">
    <source>
        <dbReference type="EMBL" id="CAG6475480.1"/>
    </source>
</evidence>
<sequence length="139" mass="15383">MRRLLVQEPRSNGPGSSKSILTSPNLRSFSLVRTVTAEQKVSGLSFSGSTVARVPASWSSQSASSIEFQFSCFHETQPTNFRLLSVRRIQPSSSLVRNRLSPSNLLCHCTFSSLNRSSVQLSCCSRSPLSAVWIWWNSS</sequence>
<proteinExistence type="predicted"/>
<name>A0A8D8BL46_CULPI</name>
<reference evidence="2" key="1">
    <citation type="submission" date="2021-05" db="EMBL/GenBank/DDBJ databases">
        <authorList>
            <person name="Alioto T."/>
            <person name="Alioto T."/>
            <person name="Gomez Garrido J."/>
        </authorList>
    </citation>
    <scope>NUCLEOTIDE SEQUENCE</scope>
</reference>
<organism evidence="2">
    <name type="scientific">Culex pipiens</name>
    <name type="common">House mosquito</name>
    <dbReference type="NCBI Taxonomy" id="7175"/>
    <lineage>
        <taxon>Eukaryota</taxon>
        <taxon>Metazoa</taxon>
        <taxon>Ecdysozoa</taxon>
        <taxon>Arthropoda</taxon>
        <taxon>Hexapoda</taxon>
        <taxon>Insecta</taxon>
        <taxon>Pterygota</taxon>
        <taxon>Neoptera</taxon>
        <taxon>Endopterygota</taxon>
        <taxon>Diptera</taxon>
        <taxon>Nematocera</taxon>
        <taxon>Culicoidea</taxon>
        <taxon>Culicidae</taxon>
        <taxon>Culicinae</taxon>
        <taxon>Culicini</taxon>
        <taxon>Culex</taxon>
        <taxon>Culex</taxon>
    </lineage>
</organism>
<evidence type="ECO:0000256" key="1">
    <source>
        <dbReference type="SAM" id="MobiDB-lite"/>
    </source>
</evidence>